<feature type="coiled-coil region" evidence="1">
    <location>
        <begin position="456"/>
        <end position="494"/>
    </location>
</feature>
<dbReference type="SMART" id="SM00060">
    <property type="entry name" value="FN3"/>
    <property type="match status" value="1"/>
</dbReference>
<dbReference type="InterPro" id="IPR003961">
    <property type="entry name" value="FN3_dom"/>
</dbReference>
<dbReference type="InterPro" id="IPR013783">
    <property type="entry name" value="Ig-like_fold"/>
</dbReference>
<dbReference type="PROSITE" id="PS50853">
    <property type="entry name" value="FN3"/>
    <property type="match status" value="1"/>
</dbReference>
<dbReference type="Proteomes" id="UP000187404">
    <property type="component" value="Unassembled WGS sequence"/>
</dbReference>
<evidence type="ECO:0000313" key="5">
    <source>
        <dbReference type="Proteomes" id="UP000187404"/>
    </source>
</evidence>
<dbReference type="Pfam" id="PF00041">
    <property type="entry name" value="fn3"/>
    <property type="match status" value="1"/>
</dbReference>
<protein>
    <recommendedName>
        <fullName evidence="3">Fibronectin type-III domain-containing protein</fullName>
    </recommendedName>
</protein>
<dbReference type="InterPro" id="IPR036116">
    <property type="entry name" value="FN3_sf"/>
</dbReference>
<keyword evidence="5" id="KW-1185">Reference proteome</keyword>
<dbReference type="STRING" id="1261640.BHK98_08855"/>
<keyword evidence="1" id="KW-0175">Coiled coil</keyword>
<dbReference type="EMBL" id="MJIE01000001">
    <property type="protein sequence ID" value="OLR56165.1"/>
    <property type="molecule type" value="Genomic_DNA"/>
</dbReference>
<sequence length="586" mass="65115">MLHRRKWYTGIILAALAALLVIAAAAVTDRAYADEPEKCRVKIVVLDKSTGEEIKDATPMVYHDYYVESEDTDVVEPVKQNTDGTFDIEMEDWAYRYKAVAKNYKYKRSAYGGNDEYGDWIEFDGKTQDDQGNWTLTLKVELTPQTEAERLNELRTESKKALSDYKKASDYEAEDQETLKTLIQTYSDKIDDAKTEDAIKQALAEGKGEIDKLVTAQAKNNDRYASKLMFTDRNGKTTPLLTGEKGQYEASLSLLDKGGVFSVEGDPAARWTVKKGLWIQSMMMNHSVEYVTERTGSFLTTSIPGDTEFVDAEISDASVTLGDGSKVTFTLKISTKEEDKTAAVAAVKEKIGGIGEVTLESGDAIRQARTDYDGLLKSLQKKVDNYSVLTAAEEKLEELKKAKEETEAKQAKAVDEKIEAIGEVTLDSENAVAEARKAYDALSDGAKEKVTRYEDLTAAEKKLDGLKKAKEKEEAEAKAKAEAEAKAKAEAERKAKLPGKVSLKVKSGKRKAVLSWKKTSKAKGYVVYRSTKKNGTYKKIRTLKNAKTLKYTNTKLKKGRTYYYKVCAYNSTGKGPVSSPKKVKVK</sequence>
<feature type="signal peptide" evidence="2">
    <location>
        <begin position="1"/>
        <end position="33"/>
    </location>
</feature>
<organism evidence="4 5">
    <name type="scientific">Hornefia porci</name>
    <dbReference type="NCBI Taxonomy" id="2652292"/>
    <lineage>
        <taxon>Bacteria</taxon>
        <taxon>Bacillati</taxon>
        <taxon>Bacillota</taxon>
        <taxon>Clostridia</taxon>
        <taxon>Peptostreptococcales</taxon>
        <taxon>Anaerovoracaceae</taxon>
        <taxon>Hornefia</taxon>
    </lineage>
</organism>
<gene>
    <name evidence="4" type="ORF">BHK98_08855</name>
</gene>
<feature type="domain" description="Fibronectin type-III" evidence="3">
    <location>
        <begin position="497"/>
        <end position="586"/>
    </location>
</feature>
<evidence type="ECO:0000313" key="4">
    <source>
        <dbReference type="EMBL" id="OLR56165.1"/>
    </source>
</evidence>
<accession>A0A1Q9JJ28</accession>
<evidence type="ECO:0000256" key="1">
    <source>
        <dbReference type="SAM" id="Coils"/>
    </source>
</evidence>
<dbReference type="OrthoDB" id="1999618at2"/>
<proteinExistence type="predicted"/>
<name>A0A1Q9JJ28_9FIRM</name>
<dbReference type="Gene3D" id="2.60.40.10">
    <property type="entry name" value="Immunoglobulins"/>
    <property type="match status" value="1"/>
</dbReference>
<dbReference type="RefSeq" id="WP_075713520.1">
    <property type="nucleotide sequence ID" value="NZ_MJIE01000001.1"/>
</dbReference>
<dbReference type="CDD" id="cd00063">
    <property type="entry name" value="FN3"/>
    <property type="match status" value="1"/>
</dbReference>
<feature type="coiled-coil region" evidence="1">
    <location>
        <begin position="389"/>
        <end position="419"/>
    </location>
</feature>
<evidence type="ECO:0000259" key="3">
    <source>
        <dbReference type="PROSITE" id="PS50853"/>
    </source>
</evidence>
<feature type="chain" id="PRO_5012728856" description="Fibronectin type-III domain-containing protein" evidence="2">
    <location>
        <begin position="34"/>
        <end position="586"/>
    </location>
</feature>
<evidence type="ECO:0000256" key="2">
    <source>
        <dbReference type="SAM" id="SignalP"/>
    </source>
</evidence>
<reference evidence="4 5" key="1">
    <citation type="journal article" date="2016" name="Appl. Environ. Microbiol.">
        <title>Function and Phylogeny of Bacterial Butyryl Coenzyme A:Acetate Transferases and Their Diversity in the Proximal Colon of Swine.</title>
        <authorList>
            <person name="Trachsel J."/>
            <person name="Bayles D.O."/>
            <person name="Looft T."/>
            <person name="Levine U.Y."/>
            <person name="Allen H.K."/>
        </authorList>
    </citation>
    <scope>NUCLEOTIDE SEQUENCE [LARGE SCALE GENOMIC DNA]</scope>
    <source>
        <strain evidence="4 5">68-3-10</strain>
    </source>
</reference>
<keyword evidence="2" id="KW-0732">Signal</keyword>
<dbReference type="SUPFAM" id="SSF49265">
    <property type="entry name" value="Fibronectin type III"/>
    <property type="match status" value="1"/>
</dbReference>
<comment type="caution">
    <text evidence="4">The sequence shown here is derived from an EMBL/GenBank/DDBJ whole genome shotgun (WGS) entry which is preliminary data.</text>
</comment>
<dbReference type="AlphaFoldDB" id="A0A1Q9JJ28"/>